<protein>
    <submittedName>
        <fullName evidence="5">DUF3320 domain-containing protein</fullName>
    </submittedName>
</protein>
<dbReference type="InterPro" id="IPR047187">
    <property type="entry name" value="SF1_C_Upf1"/>
</dbReference>
<dbReference type="PANTHER" id="PTHR10887">
    <property type="entry name" value="DNA2/NAM7 HELICASE FAMILY"/>
    <property type="match status" value="1"/>
</dbReference>
<reference evidence="5" key="2">
    <citation type="submission" date="2021-04" db="EMBL/GenBank/DDBJ databases">
        <authorList>
            <person name="Gilroy R."/>
        </authorList>
    </citation>
    <scope>NUCLEOTIDE SEQUENCE</scope>
    <source>
        <strain evidence="5">CHK189-11263</strain>
    </source>
</reference>
<dbReference type="Pfam" id="PF13086">
    <property type="entry name" value="AAA_11"/>
    <property type="match status" value="2"/>
</dbReference>
<dbReference type="InterPro" id="IPR027417">
    <property type="entry name" value="P-loop_NTPase"/>
</dbReference>
<dbReference type="SUPFAM" id="SSF52540">
    <property type="entry name" value="P-loop containing nucleoside triphosphate hydrolases"/>
    <property type="match status" value="1"/>
</dbReference>
<feature type="domain" description="DNA2/NAM7 helicase helicase" evidence="2">
    <location>
        <begin position="678"/>
        <end position="801"/>
    </location>
</feature>
<dbReference type="InterPro" id="IPR045055">
    <property type="entry name" value="DNA2/NAM7-like"/>
</dbReference>
<gene>
    <name evidence="5" type="ORF">H9714_01095</name>
</gene>
<dbReference type="Gene3D" id="3.40.50.300">
    <property type="entry name" value="P-loop containing nucleotide triphosphate hydrolases"/>
    <property type="match status" value="3"/>
</dbReference>
<dbReference type="InterPro" id="IPR041677">
    <property type="entry name" value="DNA2/NAM7_AAA_11"/>
</dbReference>
<feature type="domain" description="DUF3320" evidence="1">
    <location>
        <begin position="1770"/>
        <end position="1819"/>
    </location>
</feature>
<comment type="caution">
    <text evidence="5">The sequence shown here is derived from an EMBL/GenBank/DDBJ whole genome shotgun (WGS) entry which is preliminary data.</text>
</comment>
<accession>A0A9D2S413</accession>
<dbReference type="InterPro" id="IPR041679">
    <property type="entry name" value="DNA2/NAM7-like_C"/>
</dbReference>
<dbReference type="InterPro" id="IPR025103">
    <property type="entry name" value="DUF4011"/>
</dbReference>
<dbReference type="PANTHER" id="PTHR10887:SF530">
    <property type="entry name" value="SUPERFAMILY I DNA HELICASES"/>
    <property type="match status" value="1"/>
</dbReference>
<dbReference type="Pfam" id="PF13087">
    <property type="entry name" value="AAA_12"/>
    <property type="match status" value="1"/>
</dbReference>
<dbReference type="Pfam" id="PF13195">
    <property type="entry name" value="DUF4011"/>
    <property type="match status" value="1"/>
</dbReference>
<evidence type="ECO:0000313" key="6">
    <source>
        <dbReference type="Proteomes" id="UP000824208"/>
    </source>
</evidence>
<dbReference type="SUPFAM" id="SSF52980">
    <property type="entry name" value="Restriction endonuclease-like"/>
    <property type="match status" value="1"/>
</dbReference>
<evidence type="ECO:0000259" key="2">
    <source>
        <dbReference type="Pfam" id="PF13086"/>
    </source>
</evidence>
<dbReference type="InterPro" id="IPR011335">
    <property type="entry name" value="Restrct_endonuc-II-like"/>
</dbReference>
<reference evidence="5" key="1">
    <citation type="journal article" date="2021" name="PeerJ">
        <title>Extensive microbial diversity within the chicken gut microbiome revealed by metagenomics and culture.</title>
        <authorList>
            <person name="Gilroy R."/>
            <person name="Ravi A."/>
            <person name="Getino M."/>
            <person name="Pursley I."/>
            <person name="Horton D.L."/>
            <person name="Alikhan N.F."/>
            <person name="Baker D."/>
            <person name="Gharbi K."/>
            <person name="Hall N."/>
            <person name="Watson M."/>
            <person name="Adriaenssens E.M."/>
            <person name="Foster-Nyarko E."/>
            <person name="Jarju S."/>
            <person name="Secka A."/>
            <person name="Antonio M."/>
            <person name="Oren A."/>
            <person name="Chaudhuri R.R."/>
            <person name="La Ragione R."/>
            <person name="Hildebrand F."/>
            <person name="Pallen M.J."/>
        </authorList>
    </citation>
    <scope>NUCLEOTIDE SEQUENCE</scope>
    <source>
        <strain evidence="5">CHK189-11263</strain>
    </source>
</reference>
<dbReference type="InterPro" id="IPR049468">
    <property type="entry name" value="Restrct_endonuc-II-like_dom"/>
</dbReference>
<evidence type="ECO:0000259" key="3">
    <source>
        <dbReference type="Pfam" id="PF13087"/>
    </source>
</evidence>
<dbReference type="Pfam" id="PF11784">
    <property type="entry name" value="DUF3320"/>
    <property type="match status" value="1"/>
</dbReference>
<dbReference type="Proteomes" id="UP000824208">
    <property type="component" value="Unassembled WGS sequence"/>
</dbReference>
<evidence type="ECO:0000259" key="1">
    <source>
        <dbReference type="Pfam" id="PF11784"/>
    </source>
</evidence>
<dbReference type="CDD" id="cd18808">
    <property type="entry name" value="SF1_C_Upf1"/>
    <property type="match status" value="1"/>
</dbReference>
<evidence type="ECO:0000259" key="4">
    <source>
        <dbReference type="Pfam" id="PF18741"/>
    </source>
</evidence>
<feature type="domain" description="DNA2/NAM7 helicase helicase" evidence="2">
    <location>
        <begin position="1307"/>
        <end position="1349"/>
    </location>
</feature>
<dbReference type="FunFam" id="3.40.50.300:FF:002063">
    <property type="entry name" value="DNA helicase related protein"/>
    <property type="match status" value="1"/>
</dbReference>
<dbReference type="Pfam" id="PF18741">
    <property type="entry name" value="MTES_1575"/>
    <property type="match status" value="1"/>
</dbReference>
<feature type="domain" description="DNA2/NAM7 helicase-like C-terminal" evidence="3">
    <location>
        <begin position="1369"/>
        <end position="1560"/>
    </location>
</feature>
<dbReference type="InterPro" id="IPR021754">
    <property type="entry name" value="DUF3320"/>
</dbReference>
<name>A0A9D2S413_9FIRM</name>
<proteinExistence type="predicted"/>
<dbReference type="EMBL" id="DWYC01000013">
    <property type="protein sequence ID" value="HJB56128.1"/>
    <property type="molecule type" value="Genomic_DNA"/>
</dbReference>
<sequence>MSEQQVYISEPEATQSEPDLTAPAIQLKPLLTEVVNYALQQNRLPILAQVTLQNHTDQALERVSLSVSSTPEILLPFRQVIECVPAQSDFVLHAPAVQANGAFLSGLTERICGQIMLQLHRNGELLAEYCGPLTALAFDEWHGTAYYPELIAAFVTPNHPEVTKLTARAADFLKQWTGDPSLDAYQRENPNRVRLQAAAVYAAMQEQNLVYSVPPASFETVGQRVRLCDAVIQQKMGTCLDLTLLYASCLEAIGLHPLLILQPGHIFAGVWLENETFPEAVQDDPTLLTKRLADGIGEIAVVECTSLVAGRSVGFDAACAVAESELNDPVHDIVDVARARLSGIRPLPQRVRLQDGWAVEPEERAASEITAAPQAREESIPVREGPAPAAGRVAQWERKLLDLGLRNTLINLRLTQNVVPILADSLGQLEDALSSGEEYGISARPLEWAQKEAYRRDPEQFADPGPYRELLRSEFENRRLRSALAPSELNRAITQLYRTAHSSLEENGANTLYLSLGLLRWYETRNSERPRYAPLVLLPIEIVRKSANKGYVIRLRDEEPQMNVTLLEMLKQDFGITVSGLDPLPQDEHGVDLRTVYTVIRRAVMDQSRWDVVETAFLGIFSFNQFVMWNDIRNRVDDLQKNPLVRSLIEGRLTWNAESMQSDVPVEEGDTLLPLTADASQLYAIQQAANGQSFVLHGPPGTGKSQTITALIANALGHGKTVLFVAEKMAALSVVQRRLDGIGIGAFCLELHSNKSKKRDVLDQLKAATEIVRGKPRESWQAKAQQASELRAELDRYAKALHCPRPCGYSVFELVDFYEKNKDVPEISPLPAAFAGSATKESLEAQEQLAGRLAAAGREIGRPSDHPLRLMSRTECPPSLRNQLPDVLTAFLHDLDRLAEAGQALAEATQMPAPQQAEQWADQDRFAQLLLDWLTLPAAWTRTEDWDALLARLQDFARHKRNAQQAAQHLSARWQDSFLSQDPAVLQNAWTQAGLKWFLPRLLAQRRIVKLLTPHAKGAVDEASLSEDLAQLTYFQAESSAAEALCRGAESAFASLNQEDPDALCAMVTRAQALRTDLMEISDADTPARLGGNAQLVPLAQALREAFAALQTSWGRLQPLLQPEQGMLDSMSLSDLRSACQGIEANLECLKDWCVWNAACSAATEAGMEPLVSACRAGLSCGQTLPAWRRAAAMALISSLVEEDPELCRFSGAVFNEKIHQFRQLDEQLLALSQTEIFCRLASRVPDFTKAAANNSEVGILQRAIRSGGRGVSIRKLFDQIPTLLPLLCPCMLMSPLSVAQYLDPKHAPFDLVVFDEASQLPTCKAVGALARGEHAVIVGDPKQMPPTSFFSSSTVDEEHLDQEDLESILDDCLALNMPQSHLLWHYRSRHESLIAFSNREFYENRLYTFPSVNDRKSMVRLIHVGGFFDRGKTRQNRAEAEAVVAELTRRAHDPALAEASVGVVTFNVNQQSLINDLLDEACTSDSVLEQWAYHSEEPLFIKNLENVQGDERDVILFSIGYGPDAQGRVSMNFGPLNREGGWRRLNVAVSRARQEMVVYSTLQAEQIDLSRTSAQGVAALRDFLAYAANGTLPESADSAHHTVSAGSGIIQDICNALAEEGYQTHCMVGHSKYRLDVGVLDPKHPEQYLLGILLDGESYREACSTRDRELAQPAVLENLGWKLHRIWTMDWLEQRGKELARLLEHLKERKAASTAPSAPVKHASPTPSPVRVAGMVVEQRPSIEKIDVPISVGDPYQMAQLPARTLSADEFLQPRHRRLILNALEQVVTQEGPISESLLIRRVVQSFGITRSGSRLQSYIQSLLTQMKLETTAQQGQSFYWPRTKSPKDYTAFRTSGEADYKRDAKELPVQEIANAAVAVLRQQVGLPADDLIRESARLLGYARMGSALRQVIADGISYGVRHGMLEQSQPEYFILPQENHQEE</sequence>
<feature type="domain" description="Restriction endonuclease type II-like" evidence="4">
    <location>
        <begin position="1612"/>
        <end position="1707"/>
    </location>
</feature>
<evidence type="ECO:0000313" key="5">
    <source>
        <dbReference type="EMBL" id="HJB56128.1"/>
    </source>
</evidence>
<organism evidence="5 6">
    <name type="scientific">Candidatus Flavonifractor intestinipullorum</name>
    <dbReference type="NCBI Taxonomy" id="2838587"/>
    <lineage>
        <taxon>Bacteria</taxon>
        <taxon>Bacillati</taxon>
        <taxon>Bacillota</taxon>
        <taxon>Clostridia</taxon>
        <taxon>Eubacteriales</taxon>
        <taxon>Oscillospiraceae</taxon>
        <taxon>Flavonifractor</taxon>
    </lineage>
</organism>
<dbReference type="GO" id="GO:0004386">
    <property type="term" value="F:helicase activity"/>
    <property type="evidence" value="ECO:0007669"/>
    <property type="project" value="InterPro"/>
</dbReference>